<comment type="function">
    <text evidence="2">Membrane-anchoring subunit of succinate dehydrogenase (SDH).</text>
</comment>
<dbReference type="EMBL" id="JADBEO010000017">
    <property type="protein sequence ID" value="MDR4306917.1"/>
    <property type="molecule type" value="Genomic_DNA"/>
</dbReference>
<evidence type="ECO:0000256" key="13">
    <source>
        <dbReference type="ARBA" id="ARBA00022989"/>
    </source>
</evidence>
<accession>A0ABU1DFN8</accession>
<comment type="subunit">
    <text evidence="5">Part of an enzyme complex containing four subunits: a flavoprotein, an iron-sulfur protein, plus two membrane-anchoring proteins, SdhC and SdhD.</text>
</comment>
<keyword evidence="14" id="KW-0408">Iron</keyword>
<organism evidence="17 18">
    <name type="scientific">Chelatococcus sambhunathii</name>
    <dbReference type="NCBI Taxonomy" id="363953"/>
    <lineage>
        <taxon>Bacteria</taxon>
        <taxon>Pseudomonadati</taxon>
        <taxon>Pseudomonadota</taxon>
        <taxon>Alphaproteobacteria</taxon>
        <taxon>Hyphomicrobiales</taxon>
        <taxon>Chelatococcaceae</taxon>
        <taxon>Chelatococcus</taxon>
    </lineage>
</organism>
<evidence type="ECO:0000313" key="17">
    <source>
        <dbReference type="EMBL" id="MDR4306917.1"/>
    </source>
</evidence>
<comment type="pathway">
    <text evidence="4">Carbohydrate metabolism; tricarboxylic acid cycle.</text>
</comment>
<dbReference type="Pfam" id="PF01127">
    <property type="entry name" value="Sdh_cyt"/>
    <property type="match status" value="1"/>
</dbReference>
<dbReference type="InterPro" id="IPR014312">
    <property type="entry name" value="Succ_DH_anchor"/>
</dbReference>
<dbReference type="NCBIfam" id="TIGR02968">
    <property type="entry name" value="succ_dehyd_anc"/>
    <property type="match status" value="1"/>
</dbReference>
<evidence type="ECO:0000256" key="7">
    <source>
        <dbReference type="ARBA" id="ARBA00022448"/>
    </source>
</evidence>
<keyword evidence="9" id="KW-0349">Heme</keyword>
<dbReference type="Gene3D" id="1.20.1300.10">
    <property type="entry name" value="Fumarate reductase/succinate dehydrogenase, transmembrane subunit"/>
    <property type="match status" value="1"/>
</dbReference>
<evidence type="ECO:0000256" key="11">
    <source>
        <dbReference type="ARBA" id="ARBA00022723"/>
    </source>
</evidence>
<feature type="transmembrane region" description="Helical" evidence="16">
    <location>
        <begin position="94"/>
        <end position="119"/>
    </location>
</feature>
<evidence type="ECO:0000256" key="12">
    <source>
        <dbReference type="ARBA" id="ARBA00022982"/>
    </source>
</evidence>
<dbReference type="CDD" id="cd03495">
    <property type="entry name" value="SQR_TypeC_SdhD_like"/>
    <property type="match status" value="1"/>
</dbReference>
<name>A0ABU1DFN8_9HYPH</name>
<evidence type="ECO:0000256" key="1">
    <source>
        <dbReference type="ARBA" id="ARBA00001971"/>
    </source>
</evidence>
<gene>
    <name evidence="17" type="primary">sdhD</name>
    <name evidence="17" type="ORF">IHQ68_09835</name>
</gene>
<dbReference type="SUPFAM" id="SSF81343">
    <property type="entry name" value="Fumarate reductase respiratory complex transmembrane subunits"/>
    <property type="match status" value="1"/>
</dbReference>
<evidence type="ECO:0000256" key="15">
    <source>
        <dbReference type="ARBA" id="ARBA00023136"/>
    </source>
</evidence>
<keyword evidence="8" id="KW-0816">Tricarboxylic acid cycle</keyword>
<keyword evidence="11" id="KW-0479">Metal-binding</keyword>
<keyword evidence="15 16" id="KW-0472">Membrane</keyword>
<dbReference type="InterPro" id="IPR034804">
    <property type="entry name" value="SQR/QFR_C/D"/>
</dbReference>
<evidence type="ECO:0000256" key="6">
    <source>
        <dbReference type="ARBA" id="ARBA00019425"/>
    </source>
</evidence>
<evidence type="ECO:0000256" key="3">
    <source>
        <dbReference type="ARBA" id="ARBA00004141"/>
    </source>
</evidence>
<evidence type="ECO:0000256" key="16">
    <source>
        <dbReference type="SAM" id="Phobius"/>
    </source>
</evidence>
<evidence type="ECO:0000256" key="2">
    <source>
        <dbReference type="ARBA" id="ARBA00004050"/>
    </source>
</evidence>
<comment type="subcellular location">
    <subcellularLocation>
        <location evidence="3">Membrane</location>
        <topology evidence="3">Multi-pass membrane protein</topology>
    </subcellularLocation>
</comment>
<evidence type="ECO:0000256" key="14">
    <source>
        <dbReference type="ARBA" id="ARBA00023004"/>
    </source>
</evidence>
<keyword evidence="12" id="KW-0249">Electron transport</keyword>
<evidence type="ECO:0000313" key="18">
    <source>
        <dbReference type="Proteomes" id="UP001181622"/>
    </source>
</evidence>
<evidence type="ECO:0000256" key="5">
    <source>
        <dbReference type="ARBA" id="ARBA00011558"/>
    </source>
</evidence>
<dbReference type="InterPro" id="IPR000701">
    <property type="entry name" value="SuccDH_FuR_B_TM-su"/>
</dbReference>
<feature type="transmembrane region" description="Helical" evidence="16">
    <location>
        <begin position="29"/>
        <end position="50"/>
    </location>
</feature>
<evidence type="ECO:0000256" key="8">
    <source>
        <dbReference type="ARBA" id="ARBA00022532"/>
    </source>
</evidence>
<protein>
    <recommendedName>
        <fullName evidence="6">Succinate dehydrogenase hydrophobic membrane anchor subunit</fullName>
    </recommendedName>
</protein>
<proteinExistence type="predicted"/>
<comment type="cofactor">
    <cofactor evidence="1">
        <name>heme</name>
        <dbReference type="ChEBI" id="CHEBI:30413"/>
    </cofactor>
</comment>
<comment type="caution">
    <text evidence="17">The sequence shown here is derived from an EMBL/GenBank/DDBJ whole genome shotgun (WGS) entry which is preliminary data.</text>
</comment>
<evidence type="ECO:0000256" key="10">
    <source>
        <dbReference type="ARBA" id="ARBA00022692"/>
    </source>
</evidence>
<sequence>MMRTPLGQVRGLGSAKSGTGHFWLQRLTAIGNLSLVLVFVGVVIALSGSSHAGATALLGNPWIAILMLLFVLSATIHMRIGMQVIIEDYVHDDLLKIAALIGNTFFAIVVGLAAAFALLKISFGV</sequence>
<evidence type="ECO:0000256" key="4">
    <source>
        <dbReference type="ARBA" id="ARBA00005163"/>
    </source>
</evidence>
<evidence type="ECO:0000256" key="9">
    <source>
        <dbReference type="ARBA" id="ARBA00022617"/>
    </source>
</evidence>
<keyword evidence="18" id="KW-1185">Reference proteome</keyword>
<reference evidence="17" key="1">
    <citation type="submission" date="2020-10" db="EMBL/GenBank/DDBJ databases">
        <authorList>
            <person name="Abbas A."/>
            <person name="Razzaq R."/>
            <person name="Waqas M."/>
            <person name="Abbas N."/>
            <person name="Nielsen T.K."/>
            <person name="Hansen L.H."/>
            <person name="Hussain S."/>
            <person name="Shahid M."/>
        </authorList>
    </citation>
    <scope>NUCLEOTIDE SEQUENCE</scope>
    <source>
        <strain evidence="17">S14</strain>
    </source>
</reference>
<keyword evidence="7" id="KW-0813">Transport</keyword>
<dbReference type="RefSeq" id="WP_309391251.1">
    <property type="nucleotide sequence ID" value="NZ_JADBEO010000017.1"/>
</dbReference>
<keyword evidence="13 16" id="KW-1133">Transmembrane helix</keyword>
<feature type="transmembrane region" description="Helical" evidence="16">
    <location>
        <begin position="62"/>
        <end position="82"/>
    </location>
</feature>
<keyword evidence="10 16" id="KW-0812">Transmembrane</keyword>
<dbReference type="Proteomes" id="UP001181622">
    <property type="component" value="Unassembled WGS sequence"/>
</dbReference>